<evidence type="ECO:0000256" key="2">
    <source>
        <dbReference type="ARBA" id="ARBA00022692"/>
    </source>
</evidence>
<dbReference type="GO" id="GO:0016020">
    <property type="term" value="C:membrane"/>
    <property type="evidence" value="ECO:0007669"/>
    <property type="project" value="UniProtKB-SubCell"/>
</dbReference>
<dbReference type="GeneID" id="59304831"/>
<dbReference type="InterPro" id="IPR050524">
    <property type="entry name" value="APC_YAT"/>
</dbReference>
<dbReference type="GO" id="GO:0015171">
    <property type="term" value="F:amino acid transmembrane transporter activity"/>
    <property type="evidence" value="ECO:0007669"/>
    <property type="project" value="TreeGrafter"/>
</dbReference>
<evidence type="ECO:0000256" key="4">
    <source>
        <dbReference type="ARBA" id="ARBA00023136"/>
    </source>
</evidence>
<reference evidence="7 8" key="1">
    <citation type="submission" date="2020-05" db="EMBL/GenBank/DDBJ databases">
        <title>Identification and distribution of gene clusters putatively required for synthesis of sphingolipid metabolism inhibitors in phylogenetically diverse species of the filamentous fungus Fusarium.</title>
        <authorList>
            <person name="Kim H.-S."/>
            <person name="Busman M."/>
            <person name="Brown D.W."/>
            <person name="Divon H."/>
            <person name="Uhlig S."/>
            <person name="Proctor R.H."/>
        </authorList>
    </citation>
    <scope>NUCLEOTIDE SEQUENCE [LARGE SCALE GENOMIC DNA]</scope>
    <source>
        <strain evidence="7 8">NRRL 66243</strain>
    </source>
</reference>
<evidence type="ECO:0000313" key="7">
    <source>
        <dbReference type="EMBL" id="KAF5636799.1"/>
    </source>
</evidence>
<dbReference type="RefSeq" id="XP_037207049.1">
    <property type="nucleotide sequence ID" value="XM_037352561.1"/>
</dbReference>
<evidence type="ECO:0000256" key="3">
    <source>
        <dbReference type="ARBA" id="ARBA00022989"/>
    </source>
</evidence>
<keyword evidence="4 5" id="KW-0472">Membrane</keyword>
<gene>
    <name evidence="7" type="ORF">FTJAE_5995</name>
</gene>
<feature type="transmembrane region" description="Helical" evidence="5">
    <location>
        <begin position="75"/>
        <end position="94"/>
    </location>
</feature>
<dbReference type="PANTHER" id="PTHR43341:SF15">
    <property type="entry name" value="GENERAL AMINO ACID PERMEASE AGP2"/>
    <property type="match status" value="1"/>
</dbReference>
<name>A0A8H5VX70_9HYPO</name>
<dbReference type="OrthoDB" id="10062876at2759"/>
<keyword evidence="8" id="KW-1185">Reference proteome</keyword>
<evidence type="ECO:0000313" key="8">
    <source>
        <dbReference type="Proteomes" id="UP000530670"/>
    </source>
</evidence>
<dbReference type="AlphaFoldDB" id="A0A8H5VX70"/>
<dbReference type="EMBL" id="JAAQRI010000113">
    <property type="protein sequence ID" value="KAF5636799.1"/>
    <property type="molecule type" value="Genomic_DNA"/>
</dbReference>
<proteinExistence type="predicted"/>
<evidence type="ECO:0000256" key="5">
    <source>
        <dbReference type="SAM" id="Phobius"/>
    </source>
</evidence>
<dbReference type="Proteomes" id="UP000530670">
    <property type="component" value="Unassembled WGS sequence"/>
</dbReference>
<protein>
    <submittedName>
        <fullName evidence="7">Amino acid transporter</fullName>
    </submittedName>
</protein>
<evidence type="ECO:0000259" key="6">
    <source>
        <dbReference type="Pfam" id="PF00324"/>
    </source>
</evidence>
<feature type="domain" description="Amino acid permease/ SLC12A" evidence="6">
    <location>
        <begin position="7"/>
        <end position="101"/>
    </location>
</feature>
<sequence length="141" mass="16329">MRLSSPSNWTVMAVTRIRFNAAMKAQDIERETFLPVRSRFQPYADYWAFCCAFTLLWVQGYAVFLSGNWSTATFIFNYGIIALVGSIGLGWKLFKKTRVRRASEVDLVSHLHFFDALTEHYRHERASAPQNLKNKIVAKIF</sequence>
<dbReference type="Pfam" id="PF00324">
    <property type="entry name" value="AA_permease"/>
    <property type="match status" value="1"/>
</dbReference>
<dbReference type="InterPro" id="IPR004841">
    <property type="entry name" value="AA-permease/SLC12A_dom"/>
</dbReference>
<accession>A0A8H5VX70</accession>
<comment type="caution">
    <text evidence="7">The sequence shown here is derived from an EMBL/GenBank/DDBJ whole genome shotgun (WGS) entry which is preliminary data.</text>
</comment>
<feature type="transmembrane region" description="Helical" evidence="5">
    <location>
        <begin position="46"/>
        <end position="69"/>
    </location>
</feature>
<organism evidence="7 8">
    <name type="scientific">Fusarium tjaetaba</name>
    <dbReference type="NCBI Taxonomy" id="1567544"/>
    <lineage>
        <taxon>Eukaryota</taxon>
        <taxon>Fungi</taxon>
        <taxon>Dikarya</taxon>
        <taxon>Ascomycota</taxon>
        <taxon>Pezizomycotina</taxon>
        <taxon>Sordariomycetes</taxon>
        <taxon>Hypocreomycetidae</taxon>
        <taxon>Hypocreales</taxon>
        <taxon>Nectriaceae</taxon>
        <taxon>Fusarium</taxon>
        <taxon>Fusarium fujikuroi species complex</taxon>
    </lineage>
</organism>
<comment type="subcellular location">
    <subcellularLocation>
        <location evidence="1">Membrane</location>
        <topology evidence="1">Multi-pass membrane protein</topology>
    </subcellularLocation>
</comment>
<keyword evidence="2 5" id="KW-0812">Transmembrane</keyword>
<evidence type="ECO:0000256" key="1">
    <source>
        <dbReference type="ARBA" id="ARBA00004141"/>
    </source>
</evidence>
<dbReference type="PANTHER" id="PTHR43341">
    <property type="entry name" value="AMINO ACID PERMEASE"/>
    <property type="match status" value="1"/>
</dbReference>
<keyword evidence="3 5" id="KW-1133">Transmembrane helix</keyword>